<dbReference type="Proteomes" id="UP000828941">
    <property type="component" value="Chromosome 4"/>
</dbReference>
<evidence type="ECO:0000313" key="1">
    <source>
        <dbReference type="EMBL" id="KAI4348606.1"/>
    </source>
</evidence>
<dbReference type="EMBL" id="CM039429">
    <property type="protein sequence ID" value="KAI4348606.1"/>
    <property type="molecule type" value="Genomic_DNA"/>
</dbReference>
<protein>
    <submittedName>
        <fullName evidence="1">Uncharacterized protein</fullName>
    </submittedName>
</protein>
<accession>A0ACB9PJI9</accession>
<proteinExistence type="predicted"/>
<organism evidence="1 2">
    <name type="scientific">Bauhinia variegata</name>
    <name type="common">Purple orchid tree</name>
    <name type="synonym">Phanera variegata</name>
    <dbReference type="NCBI Taxonomy" id="167791"/>
    <lineage>
        <taxon>Eukaryota</taxon>
        <taxon>Viridiplantae</taxon>
        <taxon>Streptophyta</taxon>
        <taxon>Embryophyta</taxon>
        <taxon>Tracheophyta</taxon>
        <taxon>Spermatophyta</taxon>
        <taxon>Magnoliopsida</taxon>
        <taxon>eudicotyledons</taxon>
        <taxon>Gunneridae</taxon>
        <taxon>Pentapetalae</taxon>
        <taxon>rosids</taxon>
        <taxon>fabids</taxon>
        <taxon>Fabales</taxon>
        <taxon>Fabaceae</taxon>
        <taxon>Cercidoideae</taxon>
        <taxon>Cercideae</taxon>
        <taxon>Bauhiniinae</taxon>
        <taxon>Bauhinia</taxon>
    </lineage>
</organism>
<name>A0ACB9PJI9_BAUVA</name>
<keyword evidence="2" id="KW-1185">Reference proteome</keyword>
<gene>
    <name evidence="1" type="ORF">L6164_009313</name>
</gene>
<comment type="caution">
    <text evidence="1">The sequence shown here is derived from an EMBL/GenBank/DDBJ whole genome shotgun (WGS) entry which is preliminary data.</text>
</comment>
<evidence type="ECO:0000313" key="2">
    <source>
        <dbReference type="Proteomes" id="UP000828941"/>
    </source>
</evidence>
<sequence>MLELSPPLFSTIGWPMELEEATNHNHNINDTETYDYSFPHHFCSPNKQAQPQIELERPNMVKKVNHNATERDRRKKINCLYSSLRSLLPKADQTKKLSIPSTITRVLKYISELQQAVEGLVKKKEELLRRISRQGDQNEESQRKIALYNTSFAVSTTRLNDCEAVIQISSNKAHKTPLSEVLLCLEKDGSLLLNASSFETFAAAAGRVFYNLHFQLVQKSYKLESDMLSEKLMSIYEKKEGIF</sequence>
<reference evidence="1 2" key="1">
    <citation type="journal article" date="2022" name="DNA Res.">
        <title>Chromosomal-level genome assembly of the orchid tree Bauhinia variegata (Leguminosae; Cercidoideae) supports the allotetraploid origin hypothesis of Bauhinia.</title>
        <authorList>
            <person name="Zhong Y."/>
            <person name="Chen Y."/>
            <person name="Zheng D."/>
            <person name="Pang J."/>
            <person name="Liu Y."/>
            <person name="Luo S."/>
            <person name="Meng S."/>
            <person name="Qian L."/>
            <person name="Wei D."/>
            <person name="Dai S."/>
            <person name="Zhou R."/>
        </authorList>
    </citation>
    <scope>NUCLEOTIDE SEQUENCE [LARGE SCALE GENOMIC DNA]</scope>
    <source>
        <strain evidence="1">BV-YZ2020</strain>
    </source>
</reference>